<dbReference type="OrthoDB" id="676979at2759"/>
<dbReference type="PANTHER" id="PTHR48052:SF87">
    <property type="entry name" value="NON-SPECIFIC SERINE_THREONINE PROTEIN KINASE"/>
    <property type="match status" value="1"/>
</dbReference>
<evidence type="ECO:0000256" key="2">
    <source>
        <dbReference type="ARBA" id="ARBA00008684"/>
    </source>
</evidence>
<dbReference type="Pfam" id="PF13855">
    <property type="entry name" value="LRR_8"/>
    <property type="match status" value="2"/>
</dbReference>
<keyword evidence="15 22" id="KW-0067">ATP-binding</keyword>
<reference evidence="25" key="1">
    <citation type="journal article" date="2023" name="Plant J.">
        <title>The genome of the king protea, Protea cynaroides.</title>
        <authorList>
            <person name="Chang J."/>
            <person name="Duong T.A."/>
            <person name="Schoeman C."/>
            <person name="Ma X."/>
            <person name="Roodt D."/>
            <person name="Barker N."/>
            <person name="Li Z."/>
            <person name="Van de Peer Y."/>
            <person name="Mizrachi E."/>
        </authorList>
    </citation>
    <scope>NUCLEOTIDE SEQUENCE</scope>
    <source>
        <tissue evidence="25">Young leaves</tissue>
    </source>
</reference>
<dbReference type="PROSITE" id="PS00108">
    <property type="entry name" value="PROTEIN_KINASE_ST"/>
    <property type="match status" value="1"/>
</dbReference>
<feature type="transmembrane region" description="Helical" evidence="23">
    <location>
        <begin position="12"/>
        <end position="31"/>
    </location>
</feature>
<dbReference type="InterPro" id="IPR032675">
    <property type="entry name" value="LRR_dom_sf"/>
</dbReference>
<evidence type="ECO:0000256" key="9">
    <source>
        <dbReference type="ARBA" id="ARBA00022679"/>
    </source>
</evidence>
<evidence type="ECO:0000256" key="1">
    <source>
        <dbReference type="ARBA" id="ARBA00004251"/>
    </source>
</evidence>
<dbReference type="Gene3D" id="3.30.200.20">
    <property type="entry name" value="Phosphorylase Kinase, domain 1"/>
    <property type="match status" value="1"/>
</dbReference>
<feature type="transmembrane region" description="Helical" evidence="23">
    <location>
        <begin position="721"/>
        <end position="745"/>
    </location>
</feature>
<evidence type="ECO:0000256" key="23">
    <source>
        <dbReference type="SAM" id="Phobius"/>
    </source>
</evidence>
<gene>
    <name evidence="25" type="ORF">NE237_020462</name>
</gene>
<accession>A0A9Q0HAL1</accession>
<keyword evidence="16 23" id="KW-1133">Transmembrane helix</keyword>
<comment type="similarity">
    <text evidence="2">Belongs to the protein kinase superfamily. Ser/Thr protein kinase family.</text>
</comment>
<comment type="caution">
    <text evidence="25">The sequence shown here is derived from an EMBL/GenBank/DDBJ whole genome shotgun (WGS) entry which is preliminary data.</text>
</comment>
<keyword evidence="26" id="KW-1185">Reference proteome</keyword>
<dbReference type="PANTHER" id="PTHR48052">
    <property type="entry name" value="UNNAMED PRODUCT"/>
    <property type="match status" value="1"/>
</dbReference>
<comment type="similarity">
    <text evidence="3">Belongs to the RLP family.</text>
</comment>
<dbReference type="Pfam" id="PF08263">
    <property type="entry name" value="LRRNT_2"/>
    <property type="match status" value="1"/>
</dbReference>
<keyword evidence="7" id="KW-0597">Phosphoprotein</keyword>
<evidence type="ECO:0000256" key="17">
    <source>
        <dbReference type="ARBA" id="ARBA00023136"/>
    </source>
</evidence>
<dbReference type="InterPro" id="IPR000719">
    <property type="entry name" value="Prot_kinase_dom"/>
</dbReference>
<evidence type="ECO:0000313" key="26">
    <source>
        <dbReference type="Proteomes" id="UP001141806"/>
    </source>
</evidence>
<organism evidence="25 26">
    <name type="scientific">Protea cynaroides</name>
    <dbReference type="NCBI Taxonomy" id="273540"/>
    <lineage>
        <taxon>Eukaryota</taxon>
        <taxon>Viridiplantae</taxon>
        <taxon>Streptophyta</taxon>
        <taxon>Embryophyta</taxon>
        <taxon>Tracheophyta</taxon>
        <taxon>Spermatophyta</taxon>
        <taxon>Magnoliopsida</taxon>
        <taxon>Proteales</taxon>
        <taxon>Proteaceae</taxon>
        <taxon>Protea</taxon>
    </lineage>
</organism>
<dbReference type="FunFam" id="1.10.510.10:FF:000309">
    <property type="entry name" value="Leucine-rich repeat receptor-like protein kinase"/>
    <property type="match status" value="1"/>
</dbReference>
<dbReference type="SMART" id="SM00220">
    <property type="entry name" value="S_TKc"/>
    <property type="match status" value="1"/>
</dbReference>
<keyword evidence="19" id="KW-0325">Glycoprotein</keyword>
<evidence type="ECO:0000256" key="19">
    <source>
        <dbReference type="ARBA" id="ARBA00023180"/>
    </source>
</evidence>
<evidence type="ECO:0000256" key="8">
    <source>
        <dbReference type="ARBA" id="ARBA00022614"/>
    </source>
</evidence>
<dbReference type="Gene3D" id="1.10.510.10">
    <property type="entry name" value="Transferase(Phosphotransferase) domain 1"/>
    <property type="match status" value="1"/>
</dbReference>
<dbReference type="InterPro" id="IPR011009">
    <property type="entry name" value="Kinase-like_dom_sf"/>
</dbReference>
<dbReference type="InterPro" id="IPR017441">
    <property type="entry name" value="Protein_kinase_ATP_BS"/>
</dbReference>
<dbReference type="PROSITE" id="PS00107">
    <property type="entry name" value="PROTEIN_KINASE_ATP"/>
    <property type="match status" value="1"/>
</dbReference>
<dbReference type="FunFam" id="3.80.10.10:FF:000691">
    <property type="entry name" value="Putative LRR receptor-like serine/threonine-protein kinase"/>
    <property type="match status" value="1"/>
</dbReference>
<keyword evidence="6" id="KW-0723">Serine/threonine-protein kinase</keyword>
<evidence type="ECO:0000313" key="25">
    <source>
        <dbReference type="EMBL" id="KAJ4960552.1"/>
    </source>
</evidence>
<evidence type="ECO:0000256" key="22">
    <source>
        <dbReference type="PROSITE-ProRule" id="PRU10141"/>
    </source>
</evidence>
<proteinExistence type="inferred from homology"/>
<dbReference type="InterPro" id="IPR001611">
    <property type="entry name" value="Leu-rich_rpt"/>
</dbReference>
<evidence type="ECO:0000259" key="24">
    <source>
        <dbReference type="PROSITE" id="PS50011"/>
    </source>
</evidence>
<feature type="binding site" evidence="22">
    <location>
        <position position="832"/>
    </location>
    <ligand>
        <name>ATP</name>
        <dbReference type="ChEBI" id="CHEBI:30616"/>
    </ligand>
</feature>
<dbReference type="GO" id="GO:0004674">
    <property type="term" value="F:protein serine/threonine kinase activity"/>
    <property type="evidence" value="ECO:0007669"/>
    <property type="project" value="UniProtKB-KW"/>
</dbReference>
<evidence type="ECO:0000256" key="21">
    <source>
        <dbReference type="ARBA" id="ARBA00048679"/>
    </source>
</evidence>
<keyword evidence="9" id="KW-0808">Transferase</keyword>
<keyword evidence="13 22" id="KW-0547">Nucleotide-binding</keyword>
<keyword evidence="18" id="KW-0675">Receptor</keyword>
<keyword evidence="12" id="KW-0677">Repeat</keyword>
<dbReference type="SUPFAM" id="SSF52047">
    <property type="entry name" value="RNI-like"/>
    <property type="match status" value="1"/>
</dbReference>
<name>A0A9Q0HAL1_9MAGN</name>
<dbReference type="Pfam" id="PF00560">
    <property type="entry name" value="LRR_1"/>
    <property type="match status" value="6"/>
</dbReference>
<comment type="subcellular location">
    <subcellularLocation>
        <location evidence="1">Cell membrane</location>
        <topology evidence="1">Single-pass type I membrane protein</topology>
    </subcellularLocation>
</comment>
<dbReference type="GO" id="GO:0005886">
    <property type="term" value="C:plasma membrane"/>
    <property type="evidence" value="ECO:0007669"/>
    <property type="project" value="UniProtKB-SubCell"/>
</dbReference>
<dbReference type="Gene3D" id="3.80.10.10">
    <property type="entry name" value="Ribonuclease Inhibitor"/>
    <property type="match status" value="5"/>
</dbReference>
<dbReference type="AlphaFoldDB" id="A0A9Q0HAL1"/>
<dbReference type="PROSITE" id="PS50011">
    <property type="entry name" value="PROTEIN_KINASE_DOM"/>
    <property type="match status" value="1"/>
</dbReference>
<dbReference type="Pfam" id="PF00069">
    <property type="entry name" value="Pkinase"/>
    <property type="match status" value="1"/>
</dbReference>
<dbReference type="InterPro" id="IPR003591">
    <property type="entry name" value="Leu-rich_rpt_typical-subtyp"/>
</dbReference>
<evidence type="ECO:0000256" key="3">
    <source>
        <dbReference type="ARBA" id="ARBA00009592"/>
    </source>
</evidence>
<dbReference type="FunFam" id="3.30.200.20:FF:000309">
    <property type="entry name" value="Leucine-rich repeat receptor protein kinase MSP1"/>
    <property type="match status" value="1"/>
</dbReference>
<keyword evidence="5" id="KW-1003">Cell membrane</keyword>
<comment type="catalytic activity">
    <reaction evidence="20">
        <text>L-threonyl-[protein] + ATP = O-phospho-L-threonyl-[protein] + ADP + H(+)</text>
        <dbReference type="Rhea" id="RHEA:46608"/>
        <dbReference type="Rhea" id="RHEA-COMP:11060"/>
        <dbReference type="Rhea" id="RHEA-COMP:11605"/>
        <dbReference type="ChEBI" id="CHEBI:15378"/>
        <dbReference type="ChEBI" id="CHEBI:30013"/>
        <dbReference type="ChEBI" id="CHEBI:30616"/>
        <dbReference type="ChEBI" id="CHEBI:61977"/>
        <dbReference type="ChEBI" id="CHEBI:456216"/>
        <dbReference type="EC" id="2.7.11.1"/>
    </reaction>
</comment>
<feature type="domain" description="Protein kinase" evidence="24">
    <location>
        <begin position="803"/>
        <end position="1079"/>
    </location>
</feature>
<feature type="transmembrane region" description="Helical" evidence="23">
    <location>
        <begin position="1026"/>
        <end position="1042"/>
    </location>
</feature>
<evidence type="ECO:0000256" key="6">
    <source>
        <dbReference type="ARBA" id="ARBA00022527"/>
    </source>
</evidence>
<evidence type="ECO:0000256" key="16">
    <source>
        <dbReference type="ARBA" id="ARBA00022989"/>
    </source>
</evidence>
<dbReference type="SUPFAM" id="SSF56112">
    <property type="entry name" value="Protein kinase-like (PK-like)"/>
    <property type="match status" value="1"/>
</dbReference>
<dbReference type="SMART" id="SM00369">
    <property type="entry name" value="LRR_TYP"/>
    <property type="match status" value="5"/>
</dbReference>
<dbReference type="SUPFAM" id="SSF52058">
    <property type="entry name" value="L domain-like"/>
    <property type="match status" value="2"/>
</dbReference>
<evidence type="ECO:0000256" key="15">
    <source>
        <dbReference type="ARBA" id="ARBA00022840"/>
    </source>
</evidence>
<evidence type="ECO:0000256" key="10">
    <source>
        <dbReference type="ARBA" id="ARBA00022692"/>
    </source>
</evidence>
<evidence type="ECO:0000256" key="4">
    <source>
        <dbReference type="ARBA" id="ARBA00012513"/>
    </source>
</evidence>
<evidence type="ECO:0000256" key="20">
    <source>
        <dbReference type="ARBA" id="ARBA00047899"/>
    </source>
</evidence>
<dbReference type="EMBL" id="JAMYWD010000009">
    <property type="protein sequence ID" value="KAJ4960552.1"/>
    <property type="molecule type" value="Genomic_DNA"/>
</dbReference>
<evidence type="ECO:0000256" key="14">
    <source>
        <dbReference type="ARBA" id="ARBA00022777"/>
    </source>
</evidence>
<evidence type="ECO:0000256" key="11">
    <source>
        <dbReference type="ARBA" id="ARBA00022729"/>
    </source>
</evidence>
<keyword evidence="14" id="KW-0418">Kinase</keyword>
<keyword evidence="17 23" id="KW-0472">Membrane</keyword>
<dbReference type="InterPro" id="IPR008271">
    <property type="entry name" value="Ser/Thr_kinase_AS"/>
</dbReference>
<evidence type="ECO:0000256" key="7">
    <source>
        <dbReference type="ARBA" id="ARBA00022553"/>
    </source>
</evidence>
<keyword evidence="8" id="KW-0433">Leucine-rich repeat</keyword>
<dbReference type="Proteomes" id="UP001141806">
    <property type="component" value="Unassembled WGS sequence"/>
</dbReference>
<evidence type="ECO:0000256" key="5">
    <source>
        <dbReference type="ARBA" id="ARBA00022475"/>
    </source>
</evidence>
<dbReference type="InterPro" id="IPR013210">
    <property type="entry name" value="LRR_N_plant-typ"/>
</dbReference>
<evidence type="ECO:0000256" key="13">
    <source>
        <dbReference type="ARBA" id="ARBA00022741"/>
    </source>
</evidence>
<keyword evidence="11" id="KW-0732">Signal</keyword>
<dbReference type="PROSITE" id="PS51450">
    <property type="entry name" value="LRR"/>
    <property type="match status" value="1"/>
</dbReference>
<comment type="catalytic activity">
    <reaction evidence="21">
        <text>L-seryl-[protein] + ATP = O-phospho-L-seryl-[protein] + ADP + H(+)</text>
        <dbReference type="Rhea" id="RHEA:17989"/>
        <dbReference type="Rhea" id="RHEA-COMP:9863"/>
        <dbReference type="Rhea" id="RHEA-COMP:11604"/>
        <dbReference type="ChEBI" id="CHEBI:15378"/>
        <dbReference type="ChEBI" id="CHEBI:29999"/>
        <dbReference type="ChEBI" id="CHEBI:30616"/>
        <dbReference type="ChEBI" id="CHEBI:83421"/>
        <dbReference type="ChEBI" id="CHEBI:456216"/>
        <dbReference type="EC" id="2.7.11.1"/>
    </reaction>
</comment>
<keyword evidence="10 23" id="KW-0812">Transmembrane</keyword>
<evidence type="ECO:0000256" key="12">
    <source>
        <dbReference type="ARBA" id="ARBA00022737"/>
    </source>
</evidence>
<protein>
    <recommendedName>
        <fullName evidence="4">non-specific serine/threonine protein kinase</fullName>
        <ecNumber evidence="4">2.7.11.1</ecNumber>
    </recommendedName>
</protein>
<evidence type="ECO:0000256" key="18">
    <source>
        <dbReference type="ARBA" id="ARBA00023170"/>
    </source>
</evidence>
<dbReference type="EC" id="2.7.11.1" evidence="4"/>
<dbReference type="CDD" id="cd14066">
    <property type="entry name" value="STKc_IRAK"/>
    <property type="match status" value="1"/>
</dbReference>
<sequence>MSEEDTDAHWWLLILSLIMIAGQIVVNASSLQSDKEVLLELKIFLQDNNPFNRGRYTEWSNNSSPCDWPGIICSIKERVTGINLSDYNISGNMFGNFSRMTELSVLDLSQNTIEGPIPDDLNRCKNLRHLNLSHNILAGELNLTGLTNLETLDLTVNRLGGGIQLNFPALCNNLVTLNMSLNDFTGRIDDCFNECWKLQHLDLSDNNFSGPIWSGFQRLREFSVSENELTGEISPSIFTENCTLELLDLSENHFDGSIPKEVSNCKNLSFLDLWDNNFTGTTPSEIGTLPNLMTLLLGKNRLSREIPESLLNLTQLVFLDYSWNSFRGDIQEIFGKFKQLQYLVLYGNFYTGGLTTSGILKLPKILRLDLSVNNFTGPLPVEFSEMPSLKYLILASNQFNGSIPPEFGNFSALQALDLSFNRLTGKIPPTIGKLTSLLWLMLANNSISGEIPHEIGNCSSLLWLNLAYNRLSGTIPTEISNIAQNPTPTFLSNRNSSQVPAGSGECSTMGRWVPTNYPPFNFVYSLLSRKSCRSIWDSLLKGYPIFPICSTGSMVRTLQITGYLQLTGNQFSGNLPPEIGKLHNFTLVHVGMNNLSGQLPAEIANMPLMVLEVSYNGFSGEIPSELGNAKCLQNLDLSHNNFSGEFPASLNNLTELSEFNVSLNPLLSGTVPSTGQLATFEKESFLGDPLLHLPNFMNGSSSGSPPPPSSYSTTKTGINTFLVFVAVTSTFFVAGVLTLIFCIVFKTHANPLGRSLSEDSKESHDMVISSGGLSSEMADYVKVINLDKTAFTYDDVKTATGNFSAERIIGTGGFGTVYRGVLPDGREVAVKKLQREGFEGEKEFKAEMEVLSCSGIGWPHPNLVTLYGWCLHGKEKLLVYEYMNGGSLEDLLPDRTRLTWKLRLDVAADVARALVYLHHECYPAIVHRDVKASNVLLDKEGRARVTDFGLARVVDAGESHVSTMVAGTVGYVAPEYGQTWQATTKGDVYSFGVLAMELATGRKALDGGEECLVEWARRVIGNGRRVLGWAVVPVILLASGLADGAEEMCQLLRVGLRCTAEAPQARPNMKEVLAMLVKIAKKEGDYGSASPSKL</sequence>
<dbReference type="GO" id="GO:0005524">
    <property type="term" value="F:ATP binding"/>
    <property type="evidence" value="ECO:0007669"/>
    <property type="project" value="UniProtKB-UniRule"/>
</dbReference>
<dbReference type="FunFam" id="3.80.10.10:FF:000383">
    <property type="entry name" value="Leucine-rich repeat receptor protein kinase EMS1"/>
    <property type="match status" value="1"/>
</dbReference>